<name>A0ABQ7NLT1_BRACM</name>
<gene>
    <name evidence="1" type="primary">A02p049220.1_BraROA</name>
    <name evidence="1" type="ORF">IGI04_008037</name>
</gene>
<keyword evidence="2" id="KW-1185">Reference proteome</keyword>
<sequence>MMNALSLQGCEMLRSGCLMPTQTMVKLVILQVWQAAIYELCKERNRRLHDGLTLPPVHIHEIHI</sequence>
<proteinExistence type="predicted"/>
<organism evidence="1 2">
    <name type="scientific">Brassica rapa subsp. trilocularis</name>
    <dbReference type="NCBI Taxonomy" id="1813537"/>
    <lineage>
        <taxon>Eukaryota</taxon>
        <taxon>Viridiplantae</taxon>
        <taxon>Streptophyta</taxon>
        <taxon>Embryophyta</taxon>
        <taxon>Tracheophyta</taxon>
        <taxon>Spermatophyta</taxon>
        <taxon>Magnoliopsida</taxon>
        <taxon>eudicotyledons</taxon>
        <taxon>Gunneridae</taxon>
        <taxon>Pentapetalae</taxon>
        <taxon>rosids</taxon>
        <taxon>malvids</taxon>
        <taxon>Brassicales</taxon>
        <taxon>Brassicaceae</taxon>
        <taxon>Brassiceae</taxon>
        <taxon>Brassica</taxon>
    </lineage>
</organism>
<dbReference type="EMBL" id="JADBGQ010000002">
    <property type="protein sequence ID" value="KAG5411718.1"/>
    <property type="molecule type" value="Genomic_DNA"/>
</dbReference>
<comment type="caution">
    <text evidence="1">The sequence shown here is derived from an EMBL/GenBank/DDBJ whole genome shotgun (WGS) entry which is preliminary data.</text>
</comment>
<evidence type="ECO:0000313" key="1">
    <source>
        <dbReference type="EMBL" id="KAG5411718.1"/>
    </source>
</evidence>
<protein>
    <submittedName>
        <fullName evidence="1">Uncharacterized protein</fullName>
    </submittedName>
</protein>
<evidence type="ECO:0000313" key="2">
    <source>
        <dbReference type="Proteomes" id="UP000823674"/>
    </source>
</evidence>
<accession>A0ABQ7NLT1</accession>
<reference evidence="1 2" key="1">
    <citation type="submission" date="2021-03" db="EMBL/GenBank/DDBJ databases">
        <authorList>
            <person name="King G.J."/>
            <person name="Bancroft I."/>
            <person name="Baten A."/>
            <person name="Bloomfield J."/>
            <person name="Borpatragohain P."/>
            <person name="He Z."/>
            <person name="Irish N."/>
            <person name="Irwin J."/>
            <person name="Liu K."/>
            <person name="Mauleon R.P."/>
            <person name="Moore J."/>
            <person name="Morris R."/>
            <person name="Ostergaard L."/>
            <person name="Wang B."/>
            <person name="Wells R."/>
        </authorList>
    </citation>
    <scope>NUCLEOTIDE SEQUENCE [LARGE SCALE GENOMIC DNA]</scope>
    <source>
        <strain evidence="1">R-o-18</strain>
        <tissue evidence="1">Leaf</tissue>
    </source>
</reference>
<dbReference type="Proteomes" id="UP000823674">
    <property type="component" value="Chromosome A02"/>
</dbReference>